<dbReference type="EMBL" id="JELY01002309">
    <property type="protein sequence ID" value="KYF52996.1"/>
    <property type="molecule type" value="Genomic_DNA"/>
</dbReference>
<feature type="signal peptide" evidence="1">
    <location>
        <begin position="1"/>
        <end position="24"/>
    </location>
</feature>
<name>A0A150PBF5_SORCE</name>
<gene>
    <name evidence="2" type="ORF">BE08_21670</name>
</gene>
<accession>A0A150PBF5</accession>
<protein>
    <submittedName>
        <fullName evidence="2">Penicillin-binding protein activator LpoB</fullName>
    </submittedName>
</protein>
<dbReference type="InterPro" id="IPR014094">
    <property type="entry name" value="LpoB"/>
</dbReference>
<comment type="caution">
    <text evidence="2">The sequence shown here is derived from an EMBL/GenBank/DDBJ whole genome shotgun (WGS) entry which is preliminary data.</text>
</comment>
<dbReference type="Gene3D" id="3.40.50.10610">
    <property type="entry name" value="ABC-type transport auxiliary lipoprotein component"/>
    <property type="match status" value="1"/>
</dbReference>
<keyword evidence="1" id="KW-0732">Signal</keyword>
<evidence type="ECO:0000313" key="2">
    <source>
        <dbReference type="EMBL" id="KYF52996.1"/>
    </source>
</evidence>
<dbReference type="Pfam" id="PF13036">
    <property type="entry name" value="LpoB"/>
    <property type="match status" value="1"/>
</dbReference>
<dbReference type="AlphaFoldDB" id="A0A150PBF5"/>
<evidence type="ECO:0000313" key="3">
    <source>
        <dbReference type="Proteomes" id="UP000075420"/>
    </source>
</evidence>
<evidence type="ECO:0000256" key="1">
    <source>
        <dbReference type="SAM" id="SignalP"/>
    </source>
</evidence>
<dbReference type="Proteomes" id="UP000075420">
    <property type="component" value="Unassembled WGS sequence"/>
</dbReference>
<proteinExistence type="predicted"/>
<feature type="chain" id="PRO_5007565396" evidence="1">
    <location>
        <begin position="25"/>
        <end position="204"/>
    </location>
</feature>
<sequence length="204" mass="22533">MSTSPIIRPAALLAALALASATIGCGPTYVRGNQVEGLDDAAMSTGIDKRDIEQLLHENLKSLMASPVAKEWAHDGSRPTLAIYPLSNQTSEHIDSQLQALLSDIETYMVSTGLVTVVSVERQQQMIAEVEKQHGGGFDPNHIAEYNRQLGAKYYITGKVFTSDERTDDERRVQYFMFMQLIEVATSAVVWQNRAAFTKALIQE</sequence>
<organism evidence="2 3">
    <name type="scientific">Sorangium cellulosum</name>
    <name type="common">Polyangium cellulosum</name>
    <dbReference type="NCBI Taxonomy" id="56"/>
    <lineage>
        <taxon>Bacteria</taxon>
        <taxon>Pseudomonadati</taxon>
        <taxon>Myxococcota</taxon>
        <taxon>Polyangia</taxon>
        <taxon>Polyangiales</taxon>
        <taxon>Polyangiaceae</taxon>
        <taxon>Sorangium</taxon>
    </lineage>
</organism>
<reference evidence="2 3" key="1">
    <citation type="submission" date="2014-02" db="EMBL/GenBank/DDBJ databases">
        <title>The small core and large imbalanced accessory genome model reveals a collaborative survival strategy of Sorangium cellulosum strains in nature.</title>
        <authorList>
            <person name="Han K."/>
            <person name="Peng R."/>
            <person name="Blom J."/>
            <person name="Li Y.-Z."/>
        </authorList>
    </citation>
    <scope>NUCLEOTIDE SEQUENCE [LARGE SCALE GENOMIC DNA]</scope>
    <source>
        <strain evidence="2 3">So0157-25</strain>
    </source>
</reference>